<proteinExistence type="predicted"/>
<dbReference type="Gene3D" id="3.10.20.90">
    <property type="entry name" value="Phosphatidylinositol 3-kinase Catalytic Subunit, Chain A, domain 1"/>
    <property type="match status" value="1"/>
</dbReference>
<dbReference type="GO" id="GO:0008270">
    <property type="term" value="F:zinc ion binding"/>
    <property type="evidence" value="ECO:0007669"/>
    <property type="project" value="UniProtKB-KW"/>
</dbReference>
<dbReference type="SUPFAM" id="SSF54277">
    <property type="entry name" value="CAD &amp; PB1 domains"/>
    <property type="match status" value="1"/>
</dbReference>
<evidence type="ECO:0000259" key="7">
    <source>
        <dbReference type="PROSITE" id="PS51745"/>
    </source>
</evidence>
<evidence type="ECO:0000256" key="4">
    <source>
        <dbReference type="PROSITE-ProRule" id="PRU00228"/>
    </source>
</evidence>
<feature type="region of interest" description="Disordered" evidence="5">
    <location>
        <begin position="551"/>
        <end position="603"/>
    </location>
</feature>
<organism evidence="8 9">
    <name type="scientific">Diacronema lutheri</name>
    <name type="common">Unicellular marine alga</name>
    <name type="synonym">Monochrysis lutheri</name>
    <dbReference type="NCBI Taxonomy" id="2081491"/>
    <lineage>
        <taxon>Eukaryota</taxon>
        <taxon>Haptista</taxon>
        <taxon>Haptophyta</taxon>
        <taxon>Pavlovophyceae</taxon>
        <taxon>Pavlovales</taxon>
        <taxon>Pavlovaceae</taxon>
        <taxon>Diacronema</taxon>
    </lineage>
</organism>
<evidence type="ECO:0000256" key="5">
    <source>
        <dbReference type="SAM" id="MobiDB-lite"/>
    </source>
</evidence>
<sequence>MATVLKIVFGKDIRRCSISNPAELTWPVVQRRVAELLGVDVAPLHVAYKDDEGDLVTIASTEELAEALRLAALATPPILRLIVSKKPGAQPLSPSPPPTAASGLATPTQTPAPAPPNVHEILTLVAMELPVLRPIINRLKNGIRLARGELAPAGGPAPAAATAAAAAAAAAGGSALPFGVAAPAPHENLGATPRHDATPAAQPFAGIHPMHTCDVCDVSPIRGVRYHSKVLPNYDLCDTCFAAEGAKAGAHKPAFDESFTPMRGQPFGPSGGGFGSGVGPWRRGCRGGGGGAGGGFAHAERAAEWAERARPGARFIRDVTVFDGTEVGPGAKFTKIWRLRNEGEAPWPAGTRLAFCGGDQMGALPLALVGTADGVVAPGAEQDIAVDMVAPHTLGRYVGYWRLCTPRGKRFGQRIWASVTVVDPASPPAFNAADVEGAPADHGATDDQDAAEDDGGAQQGAAGGAVDEARSIARMLSDIMREAKGAVEESAGSVNSFADAFDQAARAFERGSPSGGGWATGEQPAEPAAHTAAAAAAAAPAAADVQLKPKEPAADAAAVAPPAEPKTSPPRATTPTPVRWPADAAPPPATAPPAPAPAPTSADPLASLSLSTLAFPVEVADGRRLTISWSSGADARAVAEAFAAEHRLPAEDKEDIVAFVHTAEALVARQRASRQAQRNAAETKPAVASPAPPIAAATVAEPAVAAAGAQPQPLALSAAPSLESAAASVGAPAATAGAAASASEDASARAVATLRSMGFTQDNALLATVAANNDNEIGACVNDLSALADWDTLLNDLEAMGFDDAGRNRTALVKNRGDVRAAVRDLVKGNGSVQGAVGASV</sequence>
<dbReference type="SUPFAM" id="SSF57850">
    <property type="entry name" value="RING/U-box"/>
    <property type="match status" value="1"/>
</dbReference>
<dbReference type="OrthoDB" id="661148at2759"/>
<dbReference type="Gene3D" id="3.10.20.870">
    <property type="entry name" value="PFU (PLAA family ubiquitin binding), C-terminal domain"/>
    <property type="match status" value="1"/>
</dbReference>
<feature type="region of interest" description="Disordered" evidence="5">
    <location>
        <begin position="430"/>
        <end position="466"/>
    </location>
</feature>
<name>A0A8J5XHA3_DIALT</name>
<dbReference type="SMART" id="SM00666">
    <property type="entry name" value="PB1"/>
    <property type="match status" value="1"/>
</dbReference>
<comment type="caution">
    <text evidence="8">The sequence shown here is derived from an EMBL/GenBank/DDBJ whole genome shotgun (WGS) entry which is preliminary data.</text>
</comment>
<dbReference type="Pfam" id="PF00569">
    <property type="entry name" value="ZZ"/>
    <property type="match status" value="1"/>
</dbReference>
<feature type="region of interest" description="Disordered" evidence="5">
    <location>
        <begin position="89"/>
        <end position="115"/>
    </location>
</feature>
<dbReference type="InterPro" id="IPR000433">
    <property type="entry name" value="Znf_ZZ"/>
</dbReference>
<dbReference type="Gene3D" id="1.10.8.10">
    <property type="entry name" value="DNA helicase RuvA subunit, C-terminal domain"/>
    <property type="match status" value="1"/>
</dbReference>
<dbReference type="PANTHER" id="PTHR20930:SF0">
    <property type="entry name" value="PROTEIN ILRUN"/>
    <property type="match status" value="1"/>
</dbReference>
<dbReference type="CDD" id="cd05992">
    <property type="entry name" value="PB1"/>
    <property type="match status" value="1"/>
</dbReference>
<accession>A0A8J5XHA3</accession>
<protein>
    <recommendedName>
        <fullName evidence="10">ZZ-type domain-containing protein</fullName>
    </recommendedName>
</protein>
<evidence type="ECO:0000313" key="9">
    <source>
        <dbReference type="Proteomes" id="UP000751190"/>
    </source>
</evidence>
<dbReference type="SUPFAM" id="SSF46934">
    <property type="entry name" value="UBA-like"/>
    <property type="match status" value="1"/>
</dbReference>
<dbReference type="Proteomes" id="UP000751190">
    <property type="component" value="Unassembled WGS sequence"/>
</dbReference>
<dbReference type="PROSITE" id="PS51745">
    <property type="entry name" value="PB1"/>
    <property type="match status" value="1"/>
</dbReference>
<evidence type="ECO:0000256" key="1">
    <source>
        <dbReference type="ARBA" id="ARBA00022723"/>
    </source>
</evidence>
<evidence type="ECO:0008006" key="10">
    <source>
        <dbReference type="Google" id="ProtNLM"/>
    </source>
</evidence>
<dbReference type="InterPro" id="IPR043145">
    <property type="entry name" value="Znf_ZZ_sf"/>
</dbReference>
<dbReference type="Pfam" id="PF16158">
    <property type="entry name" value="N_BRCA1_IG"/>
    <property type="match status" value="1"/>
</dbReference>
<dbReference type="InterPro" id="IPR009060">
    <property type="entry name" value="UBA-like_sf"/>
</dbReference>
<feature type="domain" description="PB1" evidence="7">
    <location>
        <begin position="2"/>
        <end position="86"/>
    </location>
</feature>
<keyword evidence="9" id="KW-1185">Reference proteome</keyword>
<feature type="compositionally biased region" description="Low complexity" evidence="5">
    <location>
        <begin position="100"/>
        <end position="109"/>
    </location>
</feature>
<dbReference type="AlphaFoldDB" id="A0A8J5XHA3"/>
<dbReference type="CDD" id="cd02249">
    <property type="entry name" value="ZZ"/>
    <property type="match status" value="1"/>
</dbReference>
<dbReference type="PROSITE" id="PS50135">
    <property type="entry name" value="ZF_ZZ_2"/>
    <property type="match status" value="1"/>
</dbReference>
<feature type="domain" description="ZZ-type" evidence="6">
    <location>
        <begin position="208"/>
        <end position="267"/>
    </location>
</feature>
<dbReference type="Gene3D" id="3.30.60.90">
    <property type="match status" value="1"/>
</dbReference>
<dbReference type="CDD" id="cd14947">
    <property type="entry name" value="NBR1_like"/>
    <property type="match status" value="1"/>
</dbReference>
<feature type="region of interest" description="Disordered" evidence="5">
    <location>
        <begin position="508"/>
        <end position="530"/>
    </location>
</feature>
<dbReference type="Gene3D" id="2.60.40.10">
    <property type="entry name" value="Immunoglobulins"/>
    <property type="match status" value="1"/>
</dbReference>
<dbReference type="InterPro" id="IPR000270">
    <property type="entry name" value="PB1_dom"/>
</dbReference>
<gene>
    <name evidence="8" type="ORF">KFE25_007399</name>
</gene>
<keyword evidence="2 4" id="KW-0863">Zinc-finger</keyword>
<feature type="compositionally biased region" description="Pro residues" evidence="5">
    <location>
        <begin position="584"/>
        <end position="598"/>
    </location>
</feature>
<evidence type="ECO:0000256" key="3">
    <source>
        <dbReference type="ARBA" id="ARBA00022833"/>
    </source>
</evidence>
<keyword evidence="3" id="KW-0862">Zinc</keyword>
<dbReference type="EMBL" id="JAGTXO010000003">
    <property type="protein sequence ID" value="KAG8468881.1"/>
    <property type="molecule type" value="Genomic_DNA"/>
</dbReference>
<keyword evidence="1" id="KW-0479">Metal-binding</keyword>
<dbReference type="InterPro" id="IPR038122">
    <property type="entry name" value="PFU_sf"/>
</dbReference>
<evidence type="ECO:0000259" key="6">
    <source>
        <dbReference type="PROSITE" id="PS50135"/>
    </source>
</evidence>
<reference evidence="8" key="1">
    <citation type="submission" date="2021-05" db="EMBL/GenBank/DDBJ databases">
        <title>The genome of the haptophyte Pavlova lutheri (Diacronema luteri, Pavlovales) - a model for lipid biosynthesis in eukaryotic algae.</title>
        <authorList>
            <person name="Hulatt C.J."/>
            <person name="Posewitz M.C."/>
        </authorList>
    </citation>
    <scope>NUCLEOTIDE SEQUENCE</scope>
    <source>
        <strain evidence="8">NIVA-4/92</strain>
    </source>
</reference>
<dbReference type="InterPro" id="IPR032350">
    <property type="entry name" value="Nbr1_FW"/>
</dbReference>
<dbReference type="Pfam" id="PF00564">
    <property type="entry name" value="PB1"/>
    <property type="match status" value="1"/>
</dbReference>
<dbReference type="InterPro" id="IPR053793">
    <property type="entry name" value="PB1-like"/>
</dbReference>
<evidence type="ECO:0000313" key="8">
    <source>
        <dbReference type="EMBL" id="KAG8468881.1"/>
    </source>
</evidence>
<evidence type="ECO:0000256" key="2">
    <source>
        <dbReference type="ARBA" id="ARBA00022771"/>
    </source>
</evidence>
<dbReference type="SMART" id="SM00291">
    <property type="entry name" value="ZnF_ZZ"/>
    <property type="match status" value="1"/>
</dbReference>
<dbReference type="PANTHER" id="PTHR20930">
    <property type="entry name" value="OVARIAN CARCINOMA ANTIGEN CA125-RELATED"/>
    <property type="match status" value="1"/>
</dbReference>
<feature type="compositionally biased region" description="Acidic residues" evidence="5">
    <location>
        <begin position="446"/>
        <end position="455"/>
    </location>
</feature>
<dbReference type="InterPro" id="IPR013783">
    <property type="entry name" value="Ig-like_fold"/>
</dbReference>